<feature type="non-terminal residue" evidence="4">
    <location>
        <position position="1"/>
    </location>
</feature>
<keyword evidence="1" id="KW-0677">Repeat</keyword>
<dbReference type="EMBL" id="CAJOBC010009341">
    <property type="protein sequence ID" value="CAF3985323.1"/>
    <property type="molecule type" value="Genomic_DNA"/>
</dbReference>
<keyword evidence="2" id="KW-1015">Disulfide bond</keyword>
<proteinExistence type="predicted"/>
<evidence type="ECO:0000313" key="6">
    <source>
        <dbReference type="EMBL" id="CAF3985323.1"/>
    </source>
</evidence>
<dbReference type="InterPro" id="IPR003599">
    <property type="entry name" value="Ig_sub"/>
</dbReference>
<name>A0A814XXD1_9BILA</name>
<dbReference type="Proteomes" id="UP000663829">
    <property type="component" value="Unassembled WGS sequence"/>
</dbReference>
<dbReference type="InterPro" id="IPR036179">
    <property type="entry name" value="Ig-like_dom_sf"/>
</dbReference>
<feature type="domain" description="Ig-like" evidence="3">
    <location>
        <begin position="12"/>
        <end position="82"/>
    </location>
</feature>
<dbReference type="Proteomes" id="UP000681722">
    <property type="component" value="Unassembled WGS sequence"/>
</dbReference>
<comment type="caution">
    <text evidence="4">The sequence shown here is derived from an EMBL/GenBank/DDBJ whole genome shotgun (WGS) entry which is preliminary data.</text>
</comment>
<dbReference type="InterPro" id="IPR003598">
    <property type="entry name" value="Ig_sub2"/>
</dbReference>
<dbReference type="Proteomes" id="UP000677228">
    <property type="component" value="Unassembled WGS sequence"/>
</dbReference>
<evidence type="ECO:0000313" key="4">
    <source>
        <dbReference type="EMBL" id="CAF1222031.1"/>
    </source>
</evidence>
<dbReference type="EMBL" id="CAJNOQ010009338">
    <property type="protein sequence ID" value="CAF1222031.1"/>
    <property type="molecule type" value="Genomic_DNA"/>
</dbReference>
<dbReference type="GO" id="GO:0098609">
    <property type="term" value="P:cell-cell adhesion"/>
    <property type="evidence" value="ECO:0007669"/>
    <property type="project" value="TreeGrafter"/>
</dbReference>
<dbReference type="Pfam" id="PF00047">
    <property type="entry name" value="ig"/>
    <property type="match status" value="1"/>
</dbReference>
<dbReference type="InterPro" id="IPR007110">
    <property type="entry name" value="Ig-like_dom"/>
</dbReference>
<organism evidence="4 8">
    <name type="scientific">Didymodactylos carnosus</name>
    <dbReference type="NCBI Taxonomy" id="1234261"/>
    <lineage>
        <taxon>Eukaryota</taxon>
        <taxon>Metazoa</taxon>
        <taxon>Spiralia</taxon>
        <taxon>Gnathifera</taxon>
        <taxon>Rotifera</taxon>
        <taxon>Eurotatoria</taxon>
        <taxon>Bdelloidea</taxon>
        <taxon>Philodinida</taxon>
        <taxon>Philodinidae</taxon>
        <taxon>Didymodactylos</taxon>
    </lineage>
</organism>
<feature type="domain" description="Ig-like" evidence="3">
    <location>
        <begin position="164"/>
        <end position="245"/>
    </location>
</feature>
<dbReference type="CDD" id="cd00096">
    <property type="entry name" value="Ig"/>
    <property type="match status" value="1"/>
</dbReference>
<dbReference type="OrthoDB" id="5970915at2759"/>
<feature type="domain" description="Ig-like" evidence="3">
    <location>
        <begin position="97"/>
        <end position="157"/>
    </location>
</feature>
<dbReference type="SUPFAM" id="SSF48726">
    <property type="entry name" value="Immunoglobulin"/>
    <property type="match status" value="3"/>
</dbReference>
<dbReference type="Proteomes" id="UP000682733">
    <property type="component" value="Unassembled WGS sequence"/>
</dbReference>
<dbReference type="PANTHER" id="PTHR44170:SF6">
    <property type="entry name" value="CONTACTIN"/>
    <property type="match status" value="1"/>
</dbReference>
<sequence>QHAVYIHSVVTGENYKMDCSSETGNGRVTWIKNNKPLILTNRNKYEVESRNVVIIKNVTKEDVGIYFCESKNKDFSRKYLLTLKNEQDIPLTFETVGDETGLYCYPDHKITTGSNDVWLKDGKILPNDSQQNKYIYDEHVLSIKNITKNDAGVYSCQHSGSVHPMTRLIVEKNRSHTNRMYAFADEDIGLECYPGNKIKLDHNDVIWLKDDKPLSLVNNQDKYVQDKTLLLIYNLSNEDTGVYSCKYSGGIHVVENLILLPVVMMQCFDQETSQHIGKKFLRDVLHKMAA</sequence>
<evidence type="ECO:0000313" key="8">
    <source>
        <dbReference type="Proteomes" id="UP000663829"/>
    </source>
</evidence>
<evidence type="ECO:0000256" key="1">
    <source>
        <dbReference type="ARBA" id="ARBA00022737"/>
    </source>
</evidence>
<dbReference type="EMBL" id="CAJOBA010038637">
    <property type="protein sequence ID" value="CAF4064161.1"/>
    <property type="molecule type" value="Genomic_DNA"/>
</dbReference>
<evidence type="ECO:0000313" key="7">
    <source>
        <dbReference type="EMBL" id="CAF4064161.1"/>
    </source>
</evidence>
<dbReference type="PROSITE" id="PS50835">
    <property type="entry name" value="IG_LIKE"/>
    <property type="match status" value="3"/>
</dbReference>
<dbReference type="GO" id="GO:0016020">
    <property type="term" value="C:membrane"/>
    <property type="evidence" value="ECO:0007669"/>
    <property type="project" value="UniProtKB-SubCell"/>
</dbReference>
<dbReference type="SMART" id="SM00409">
    <property type="entry name" value="IG"/>
    <property type="match status" value="3"/>
</dbReference>
<dbReference type="InterPro" id="IPR013783">
    <property type="entry name" value="Ig-like_fold"/>
</dbReference>
<dbReference type="InterPro" id="IPR013151">
    <property type="entry name" value="Immunoglobulin_dom"/>
</dbReference>
<gene>
    <name evidence="4" type="ORF">GPM918_LOCUS24735</name>
    <name evidence="5" type="ORF">OVA965_LOCUS26555</name>
    <name evidence="6" type="ORF">SRO942_LOCUS24738</name>
    <name evidence="7" type="ORF">TMI583_LOCUS27296</name>
</gene>
<evidence type="ECO:0000313" key="5">
    <source>
        <dbReference type="EMBL" id="CAF1257268.1"/>
    </source>
</evidence>
<keyword evidence="8" id="KW-1185">Reference proteome</keyword>
<evidence type="ECO:0000256" key="2">
    <source>
        <dbReference type="ARBA" id="ARBA00023157"/>
    </source>
</evidence>
<protein>
    <recommendedName>
        <fullName evidence="3">Ig-like domain-containing protein</fullName>
    </recommendedName>
</protein>
<dbReference type="SMART" id="SM00408">
    <property type="entry name" value="IGc2"/>
    <property type="match status" value="3"/>
</dbReference>
<dbReference type="EMBL" id="CAJNOK010017084">
    <property type="protein sequence ID" value="CAF1257268.1"/>
    <property type="molecule type" value="Genomic_DNA"/>
</dbReference>
<dbReference type="Gene3D" id="2.60.40.10">
    <property type="entry name" value="Immunoglobulins"/>
    <property type="match status" value="3"/>
</dbReference>
<dbReference type="PANTHER" id="PTHR44170">
    <property type="entry name" value="PROTEIN SIDEKICK"/>
    <property type="match status" value="1"/>
</dbReference>
<accession>A0A814XXD1</accession>
<dbReference type="AlphaFoldDB" id="A0A814XXD1"/>
<reference evidence="4" key="1">
    <citation type="submission" date="2021-02" db="EMBL/GenBank/DDBJ databases">
        <authorList>
            <person name="Nowell W R."/>
        </authorList>
    </citation>
    <scope>NUCLEOTIDE SEQUENCE</scope>
</reference>
<evidence type="ECO:0000259" key="3">
    <source>
        <dbReference type="PROSITE" id="PS50835"/>
    </source>
</evidence>